<name>A0A1G5H0Q1_9GAMM</name>
<organism evidence="1 2">
    <name type="scientific">Thiohalorhabdus denitrificans</name>
    <dbReference type="NCBI Taxonomy" id="381306"/>
    <lineage>
        <taxon>Bacteria</taxon>
        <taxon>Pseudomonadati</taxon>
        <taxon>Pseudomonadota</taxon>
        <taxon>Gammaproteobacteria</taxon>
        <taxon>Thiohalorhabdales</taxon>
        <taxon>Thiohalorhabdaceae</taxon>
        <taxon>Thiohalorhabdus</taxon>
    </lineage>
</organism>
<gene>
    <name evidence="1" type="ORF">SAMN05661077_2558</name>
</gene>
<keyword evidence="2" id="KW-1185">Reference proteome</keyword>
<accession>A0A1G5H0Q1</accession>
<evidence type="ECO:0008006" key="3">
    <source>
        <dbReference type="Google" id="ProtNLM"/>
    </source>
</evidence>
<reference evidence="2" key="1">
    <citation type="submission" date="2016-10" db="EMBL/GenBank/DDBJ databases">
        <authorList>
            <person name="Varghese N."/>
        </authorList>
    </citation>
    <scope>NUCLEOTIDE SEQUENCE [LARGE SCALE GENOMIC DNA]</scope>
    <source>
        <strain evidence="2">HL 19</strain>
    </source>
</reference>
<dbReference type="AlphaFoldDB" id="A0A1G5H0Q1"/>
<evidence type="ECO:0000313" key="2">
    <source>
        <dbReference type="Proteomes" id="UP000183104"/>
    </source>
</evidence>
<proteinExistence type="predicted"/>
<dbReference type="OrthoDB" id="5295974at2"/>
<protein>
    <recommendedName>
        <fullName evidence="3">Cofactor-independent phosphoglycerate mutase</fullName>
    </recommendedName>
</protein>
<dbReference type="RefSeq" id="WP_054964678.1">
    <property type="nucleotide sequence ID" value="NZ_FMUN01000007.1"/>
</dbReference>
<dbReference type="Proteomes" id="UP000183104">
    <property type="component" value="Unassembled WGS sequence"/>
</dbReference>
<dbReference type="EMBL" id="FMUN01000007">
    <property type="protein sequence ID" value="SCY57314.1"/>
    <property type="molecule type" value="Genomic_DNA"/>
</dbReference>
<evidence type="ECO:0000313" key="1">
    <source>
        <dbReference type="EMBL" id="SCY57314.1"/>
    </source>
</evidence>
<sequence length="383" mass="40388">MNRFPKPALVLLIRGAADHPQDLLGGRTPLEYGDLPNLRRLARRGRPRAFDAAPSGHSVHAGGDLLAAFGRIPAPEEDPPAGVVDWLGAGRDPEGGVYLHADPARLAVTPEAAVVLDPDELALDREEAEELANALNRELFAEQGGHLSVLEPGRWVLHLPEAPGIRTVPLEAWIGADARGGLPGGEEEVAWHRLANEVQMVLAAHPVNERRRRAGRPEANTLWFWGSGALPEPGSPGPWKGVWGEAPLLPGLARLSGVAHQGPLPDLGPALSEAQGGGPVLAVADQARAAGARGDLGAKLEALEELDRRWLGPLEEALARRDLGSAWVVLGPEAPTGARAAEPPPSAPALSCHAGKVWPWSRARTVSENRLSGAPVGWEAVIG</sequence>